<evidence type="ECO:0000256" key="2">
    <source>
        <dbReference type="ARBA" id="ARBA00005179"/>
    </source>
</evidence>
<sequence length="449" mass="49203">MFPTAVIVLSAIIAHVVFNRLEPRGAAVIGILILGIPATLSIALRASFTSLLSSAAFTLSNYLLSLISSLCIYRLSPFHPLARFPGPVLFKLSRIPAWILARSGVQHHYYLALHQRFGPYVRTGPNHLHVSDASAIPVVLGSRAFTKGGRYSAIKRPGSQGSLLSMSDPHEHSQRRRIWDRALNATALKDYQDSLANRVAQLVTGLEQRVQDGPLDLSEWISMFSFDFMGDLAYGSGFNLLEQGEDVQDLIRIVSAGVRQQELAGAIPWIKPFYDMLPTSSNDLRFVQFAKEMVLKRKAQETPMDEDGSGTPPLVFPTLVQESSLALVAGSDTSGTCLANIFYYLLSNVAAYRTLQSEIDKAEMDSTNATLAGLPYLNAVINETLRLQSVVPNGVQRVLSSKSEGVIISGNYIPPSTTVQVSTYIVHRDPGNFSRIRTLSCPNAGWRIP</sequence>
<feature type="transmembrane region" description="Helical" evidence="8">
    <location>
        <begin position="24"/>
        <end position="44"/>
    </location>
</feature>
<comment type="pathway">
    <text evidence="2">Secondary metabolite biosynthesis.</text>
</comment>
<keyword evidence="10" id="KW-1185">Reference proteome</keyword>
<dbReference type="Pfam" id="PF00067">
    <property type="entry name" value="p450"/>
    <property type="match status" value="1"/>
</dbReference>
<keyword evidence="8" id="KW-0812">Transmembrane</keyword>
<evidence type="ECO:0000313" key="9">
    <source>
        <dbReference type="EMBL" id="ETW79538.1"/>
    </source>
</evidence>
<accession>W4K124</accession>
<dbReference type="Proteomes" id="UP000030671">
    <property type="component" value="Unassembled WGS sequence"/>
</dbReference>
<dbReference type="EMBL" id="KI925460">
    <property type="protein sequence ID" value="ETW79538.1"/>
    <property type="molecule type" value="Genomic_DNA"/>
</dbReference>
<dbReference type="InterPro" id="IPR036396">
    <property type="entry name" value="Cyt_P450_sf"/>
</dbReference>
<dbReference type="GO" id="GO:0004497">
    <property type="term" value="F:monooxygenase activity"/>
    <property type="evidence" value="ECO:0007669"/>
    <property type="project" value="UniProtKB-KW"/>
</dbReference>
<evidence type="ECO:0000313" key="10">
    <source>
        <dbReference type="Proteomes" id="UP000030671"/>
    </source>
</evidence>
<dbReference type="GO" id="GO:0005506">
    <property type="term" value="F:iron ion binding"/>
    <property type="evidence" value="ECO:0007669"/>
    <property type="project" value="InterPro"/>
</dbReference>
<evidence type="ECO:0000256" key="5">
    <source>
        <dbReference type="ARBA" id="ARBA00023002"/>
    </source>
</evidence>
<dbReference type="GO" id="GO:0016705">
    <property type="term" value="F:oxidoreductase activity, acting on paired donors, with incorporation or reduction of molecular oxygen"/>
    <property type="evidence" value="ECO:0007669"/>
    <property type="project" value="InterPro"/>
</dbReference>
<keyword evidence="8" id="KW-0472">Membrane</keyword>
<dbReference type="InterPro" id="IPR001128">
    <property type="entry name" value="Cyt_P450"/>
</dbReference>
<organism evidence="9 10">
    <name type="scientific">Heterobasidion irregulare (strain TC 32-1)</name>
    <dbReference type="NCBI Taxonomy" id="747525"/>
    <lineage>
        <taxon>Eukaryota</taxon>
        <taxon>Fungi</taxon>
        <taxon>Dikarya</taxon>
        <taxon>Basidiomycota</taxon>
        <taxon>Agaricomycotina</taxon>
        <taxon>Agaricomycetes</taxon>
        <taxon>Russulales</taxon>
        <taxon>Bondarzewiaceae</taxon>
        <taxon>Heterobasidion</taxon>
        <taxon>Heterobasidion annosum species complex</taxon>
    </lineage>
</organism>
<evidence type="ECO:0000256" key="7">
    <source>
        <dbReference type="ARBA" id="ARBA00023033"/>
    </source>
</evidence>
<dbReference type="AlphaFoldDB" id="W4K124"/>
<dbReference type="PANTHER" id="PTHR24305">
    <property type="entry name" value="CYTOCHROME P450"/>
    <property type="match status" value="1"/>
</dbReference>
<evidence type="ECO:0000256" key="3">
    <source>
        <dbReference type="ARBA" id="ARBA00010617"/>
    </source>
</evidence>
<keyword evidence="6" id="KW-0408">Iron</keyword>
<reference evidence="9 10" key="1">
    <citation type="journal article" date="2012" name="New Phytol.">
        <title>Insight into trade-off between wood decay and parasitism from the genome of a fungal forest pathogen.</title>
        <authorList>
            <person name="Olson A."/>
            <person name="Aerts A."/>
            <person name="Asiegbu F."/>
            <person name="Belbahri L."/>
            <person name="Bouzid O."/>
            <person name="Broberg A."/>
            <person name="Canback B."/>
            <person name="Coutinho P.M."/>
            <person name="Cullen D."/>
            <person name="Dalman K."/>
            <person name="Deflorio G."/>
            <person name="van Diepen L.T."/>
            <person name="Dunand C."/>
            <person name="Duplessis S."/>
            <person name="Durling M."/>
            <person name="Gonthier P."/>
            <person name="Grimwood J."/>
            <person name="Fossdal C.G."/>
            <person name="Hansson D."/>
            <person name="Henrissat B."/>
            <person name="Hietala A."/>
            <person name="Himmelstrand K."/>
            <person name="Hoffmeister D."/>
            <person name="Hogberg N."/>
            <person name="James T.Y."/>
            <person name="Karlsson M."/>
            <person name="Kohler A."/>
            <person name="Kues U."/>
            <person name="Lee Y.H."/>
            <person name="Lin Y.C."/>
            <person name="Lind M."/>
            <person name="Lindquist E."/>
            <person name="Lombard V."/>
            <person name="Lucas S."/>
            <person name="Lunden K."/>
            <person name="Morin E."/>
            <person name="Murat C."/>
            <person name="Park J."/>
            <person name="Raffaello T."/>
            <person name="Rouze P."/>
            <person name="Salamov A."/>
            <person name="Schmutz J."/>
            <person name="Solheim H."/>
            <person name="Stahlberg J."/>
            <person name="Velez H."/>
            <person name="de Vries R.P."/>
            <person name="Wiebenga A."/>
            <person name="Woodward S."/>
            <person name="Yakovlev I."/>
            <person name="Garbelotto M."/>
            <person name="Martin F."/>
            <person name="Grigoriev I.V."/>
            <person name="Stenlid J."/>
        </authorList>
    </citation>
    <scope>NUCLEOTIDE SEQUENCE [LARGE SCALE GENOMIC DNA]</scope>
    <source>
        <strain evidence="9 10">TC 32-1</strain>
    </source>
</reference>
<feature type="transmembrane region" description="Helical" evidence="8">
    <location>
        <begin position="51"/>
        <end position="75"/>
    </location>
</feature>
<protein>
    <submittedName>
        <fullName evidence="9">Cytochrome P450 monooxygenase 1</fullName>
    </submittedName>
</protein>
<dbReference type="PANTHER" id="PTHR24305:SF187">
    <property type="entry name" value="P450, PUTATIVE (EUROFUNG)-RELATED"/>
    <property type="match status" value="1"/>
</dbReference>
<dbReference type="HOGENOM" id="CLU_001570_14_10_1"/>
<proteinExistence type="inferred from homology"/>
<keyword evidence="5" id="KW-0560">Oxidoreductase</keyword>
<dbReference type="OrthoDB" id="6692864at2759"/>
<dbReference type="InParanoid" id="W4K124"/>
<dbReference type="RefSeq" id="XP_009548119.1">
    <property type="nucleotide sequence ID" value="XM_009549824.1"/>
</dbReference>
<dbReference type="eggNOG" id="KOG0158">
    <property type="taxonomic scope" value="Eukaryota"/>
</dbReference>
<evidence type="ECO:0000256" key="6">
    <source>
        <dbReference type="ARBA" id="ARBA00023004"/>
    </source>
</evidence>
<dbReference type="SUPFAM" id="SSF48264">
    <property type="entry name" value="Cytochrome P450"/>
    <property type="match status" value="1"/>
</dbReference>
<keyword evidence="7 9" id="KW-0503">Monooxygenase</keyword>
<evidence type="ECO:0000256" key="1">
    <source>
        <dbReference type="ARBA" id="ARBA00001971"/>
    </source>
</evidence>
<gene>
    <name evidence="9" type="primary">cyp1</name>
    <name evidence="9" type="ORF">HETIRDRAFT_103815</name>
</gene>
<comment type="similarity">
    <text evidence="3">Belongs to the cytochrome P450 family.</text>
</comment>
<dbReference type="KEGG" id="hir:HETIRDRAFT_103815"/>
<dbReference type="Gene3D" id="1.10.630.10">
    <property type="entry name" value="Cytochrome P450"/>
    <property type="match status" value="1"/>
</dbReference>
<evidence type="ECO:0000256" key="4">
    <source>
        <dbReference type="ARBA" id="ARBA00022723"/>
    </source>
</evidence>
<dbReference type="STRING" id="747525.W4K124"/>
<dbReference type="InterPro" id="IPR050121">
    <property type="entry name" value="Cytochrome_P450_monoxygenase"/>
</dbReference>
<dbReference type="GeneID" id="20665937"/>
<keyword evidence="8" id="KW-1133">Transmembrane helix</keyword>
<dbReference type="GO" id="GO:0020037">
    <property type="term" value="F:heme binding"/>
    <property type="evidence" value="ECO:0007669"/>
    <property type="project" value="InterPro"/>
</dbReference>
<keyword evidence="4" id="KW-0479">Metal-binding</keyword>
<name>W4K124_HETIT</name>
<comment type="cofactor">
    <cofactor evidence="1">
        <name>heme</name>
        <dbReference type="ChEBI" id="CHEBI:30413"/>
    </cofactor>
</comment>
<evidence type="ECO:0000256" key="8">
    <source>
        <dbReference type="SAM" id="Phobius"/>
    </source>
</evidence>